<feature type="compositionally biased region" description="Acidic residues" evidence="1">
    <location>
        <begin position="202"/>
        <end position="211"/>
    </location>
</feature>
<feature type="compositionally biased region" description="Basic residues" evidence="1">
    <location>
        <begin position="611"/>
        <end position="621"/>
    </location>
</feature>
<feature type="compositionally biased region" description="Basic residues" evidence="1">
    <location>
        <begin position="317"/>
        <end position="330"/>
    </location>
</feature>
<sequence length="643" mass="72129">MAAKDEEWDLDSDEIRSIDSEELYETRPNRWKGHPSTRNAYTEEERFLHRSLEKIRNRNLSVHLYNVFALKNRATLADASKAAKPAHAEPDEAKEEAEDEFRNWKPPSRWTAWPMNVKHVPSDDFMKEMHDEDDDYTTRAEVPQMPSTALEEEVTAAILKQAKERFMRRQKKYEAKQMARANSAPETTAASSPSAYSAPTTDAEEMGEDAQETNAPQQAARMYEPVVSADDELSTRLLRPSVRHILTTLDNTLTTLHNGRLAGLSYMTDSSASATDVSDASEAESISSVPSVRRSRSGRPRSKAPRTPPPPPQPARSRSRSRRGRPRKVHTPLPGETERDMLIRIAREQKKRIPFSSDEEGVPVQAPVQAQDVKQSIEQHDTEGEEPRSSSPRKKREPVPPENKIKWREHMLGQWGLRDWSDVMGAAAISGFKPEVIARATQRCADLFGQGMDMQTLHEGPAVKGPKARRVRYLPSQHPREALESGSEEEEEEEETVVVRRRQRSAGCDSVPPPSGSERERTPGTPGRARSSSRSSSVGVFYCTVAGCPRAEEGFGKRANLERHVARVHPGRKVEVDEESDGEMFGAVHVDGFMRPIRARKGWRAEDTGVRKRKRHYRGRRVGSDTSGGEGTSAPEGGFYDSS</sequence>
<feature type="compositionally biased region" description="Low complexity" evidence="1">
    <location>
        <begin position="181"/>
        <end position="201"/>
    </location>
</feature>
<dbReference type="Proteomes" id="UP000295083">
    <property type="component" value="Unassembled WGS sequence"/>
</dbReference>
<proteinExistence type="predicted"/>
<accession>A0A4R8Q6D9</accession>
<organism evidence="3 4">
    <name type="scientific">Colletotrichum spinosum</name>
    <dbReference type="NCBI Taxonomy" id="1347390"/>
    <lineage>
        <taxon>Eukaryota</taxon>
        <taxon>Fungi</taxon>
        <taxon>Dikarya</taxon>
        <taxon>Ascomycota</taxon>
        <taxon>Pezizomycotina</taxon>
        <taxon>Sordariomycetes</taxon>
        <taxon>Hypocreomycetidae</taxon>
        <taxon>Glomerellales</taxon>
        <taxon>Glomerellaceae</taxon>
        <taxon>Colletotrichum</taxon>
        <taxon>Colletotrichum orbiculare species complex</taxon>
    </lineage>
</organism>
<evidence type="ECO:0000313" key="3">
    <source>
        <dbReference type="EMBL" id="TDZ33828.1"/>
    </source>
</evidence>
<feature type="domain" description="Rrn9" evidence="2">
    <location>
        <begin position="52"/>
        <end position="124"/>
    </location>
</feature>
<keyword evidence="4" id="KW-1185">Reference proteome</keyword>
<dbReference type="EMBL" id="QAPG01000058">
    <property type="protein sequence ID" value="TDZ33828.1"/>
    <property type="molecule type" value="Genomic_DNA"/>
</dbReference>
<feature type="region of interest" description="Disordered" evidence="1">
    <location>
        <begin position="457"/>
        <end position="536"/>
    </location>
</feature>
<comment type="caution">
    <text evidence="3">The sequence shown here is derived from an EMBL/GenBank/DDBJ whole genome shotgun (WGS) entry which is preliminary data.</text>
</comment>
<feature type="compositionally biased region" description="Basic residues" evidence="1">
    <location>
        <begin position="293"/>
        <end position="304"/>
    </location>
</feature>
<gene>
    <name evidence="3" type="ORF">C8035_v009243</name>
</gene>
<feature type="region of interest" description="Disordered" evidence="1">
    <location>
        <begin position="19"/>
        <end position="38"/>
    </location>
</feature>
<feature type="compositionally biased region" description="Low complexity" evidence="1">
    <location>
        <begin position="362"/>
        <end position="371"/>
    </location>
</feature>
<feature type="region of interest" description="Disordered" evidence="1">
    <location>
        <begin position="81"/>
        <end position="103"/>
    </location>
</feature>
<evidence type="ECO:0000259" key="2">
    <source>
        <dbReference type="Pfam" id="PF10680"/>
    </source>
</evidence>
<evidence type="ECO:0000256" key="1">
    <source>
        <dbReference type="SAM" id="MobiDB-lite"/>
    </source>
</evidence>
<feature type="compositionally biased region" description="Acidic residues" evidence="1">
    <location>
        <begin position="486"/>
        <end position="496"/>
    </location>
</feature>
<evidence type="ECO:0000313" key="4">
    <source>
        <dbReference type="Proteomes" id="UP000295083"/>
    </source>
</evidence>
<protein>
    <recommendedName>
        <fullName evidence="2">Rrn9 domain-containing protein</fullName>
    </recommendedName>
</protein>
<dbReference type="AlphaFoldDB" id="A0A4R8Q6D9"/>
<feature type="region of interest" description="Disordered" evidence="1">
    <location>
        <begin position="275"/>
        <end position="340"/>
    </location>
</feature>
<feature type="region of interest" description="Disordered" evidence="1">
    <location>
        <begin position="176"/>
        <end position="218"/>
    </location>
</feature>
<dbReference type="InterPro" id="IPR019622">
    <property type="entry name" value="Rrn9_dom"/>
</dbReference>
<name>A0A4R8Q6D9_9PEZI</name>
<feature type="compositionally biased region" description="Basic and acidic residues" evidence="1">
    <location>
        <begin position="375"/>
        <end position="388"/>
    </location>
</feature>
<feature type="compositionally biased region" description="Low complexity" evidence="1">
    <location>
        <begin position="275"/>
        <end position="292"/>
    </location>
</feature>
<reference evidence="3 4" key="1">
    <citation type="submission" date="2018-11" db="EMBL/GenBank/DDBJ databases">
        <title>Genome sequence and assembly of Colletotrichum spinosum.</title>
        <authorList>
            <person name="Gan P."/>
            <person name="Shirasu K."/>
        </authorList>
    </citation>
    <scope>NUCLEOTIDE SEQUENCE [LARGE SCALE GENOMIC DNA]</scope>
    <source>
        <strain evidence="3 4">CBS 515.97</strain>
    </source>
</reference>
<dbReference type="Pfam" id="PF10680">
    <property type="entry name" value="RRN9"/>
    <property type="match status" value="1"/>
</dbReference>
<feature type="region of interest" description="Disordered" evidence="1">
    <location>
        <begin position="352"/>
        <end position="402"/>
    </location>
</feature>
<feature type="compositionally biased region" description="Basic and acidic residues" evidence="1">
    <location>
        <begin position="19"/>
        <end position="28"/>
    </location>
</feature>
<feature type="region of interest" description="Disordered" evidence="1">
    <location>
        <begin position="605"/>
        <end position="643"/>
    </location>
</feature>